<feature type="region of interest" description="Disordered" evidence="1">
    <location>
        <begin position="29"/>
        <end position="82"/>
    </location>
</feature>
<evidence type="ECO:0000313" key="4">
    <source>
        <dbReference type="Proteomes" id="UP000199034"/>
    </source>
</evidence>
<feature type="signal peptide" evidence="2">
    <location>
        <begin position="1"/>
        <end position="37"/>
    </location>
</feature>
<dbReference type="STRING" id="1045774.SAMN05421872_101344"/>
<evidence type="ECO:0000313" key="3">
    <source>
        <dbReference type="EMBL" id="SDC12620.1"/>
    </source>
</evidence>
<evidence type="ECO:0000256" key="1">
    <source>
        <dbReference type="SAM" id="MobiDB-lite"/>
    </source>
</evidence>
<reference evidence="3 4" key="1">
    <citation type="submission" date="2016-10" db="EMBL/GenBank/DDBJ databases">
        <authorList>
            <person name="de Groot N.N."/>
        </authorList>
    </citation>
    <scope>NUCLEOTIDE SEQUENCE [LARGE SCALE GENOMIC DNA]</scope>
    <source>
        <strain evidence="3 4">CGMCC 4.6858</strain>
    </source>
</reference>
<feature type="region of interest" description="Disordered" evidence="1">
    <location>
        <begin position="122"/>
        <end position="142"/>
    </location>
</feature>
<feature type="chain" id="PRO_5043814389" description="Htaa protein" evidence="2">
    <location>
        <begin position="38"/>
        <end position="481"/>
    </location>
</feature>
<keyword evidence="4" id="KW-1185">Reference proteome</keyword>
<feature type="compositionally biased region" description="Low complexity" evidence="1">
    <location>
        <begin position="29"/>
        <end position="79"/>
    </location>
</feature>
<feature type="compositionally biased region" description="Low complexity" evidence="1">
    <location>
        <begin position="395"/>
        <end position="407"/>
    </location>
</feature>
<accession>A0A1G6J1T6</accession>
<dbReference type="EMBL" id="FMZM01000001">
    <property type="protein sequence ID" value="SDC12620.1"/>
    <property type="molecule type" value="Genomic_DNA"/>
</dbReference>
<keyword evidence="2" id="KW-0732">Signal</keyword>
<dbReference type="RefSeq" id="WP_090850122.1">
    <property type="nucleotide sequence ID" value="NZ_FMZM01000001.1"/>
</dbReference>
<feature type="compositionally biased region" description="Pro residues" evidence="1">
    <location>
        <begin position="382"/>
        <end position="394"/>
    </location>
</feature>
<dbReference type="Proteomes" id="UP000199034">
    <property type="component" value="Unassembled WGS sequence"/>
</dbReference>
<protein>
    <recommendedName>
        <fullName evidence="5">Htaa protein</fullName>
    </recommendedName>
</protein>
<gene>
    <name evidence="3" type="ORF">SAMN05421872_101344</name>
</gene>
<dbReference type="AlphaFoldDB" id="A0A1G6J1T6"/>
<evidence type="ECO:0008006" key="5">
    <source>
        <dbReference type="Google" id="ProtNLM"/>
    </source>
</evidence>
<evidence type="ECO:0000256" key="2">
    <source>
        <dbReference type="SAM" id="SignalP"/>
    </source>
</evidence>
<sequence>MSRRLRPALAAALLAALALPSAVLLGSAGVGSAPASAADPTSTGSPTGTPTTGEPTPSDGPTATATVTTTVTASPSTTPDGPVAVDDAQLRWGINNESNNAAFAPGTFNFLSAGELANPGEGGKTLRSADGGATWNNGKRAGWSARSGKVRLEKRRSDGSYTAATYAGTSTDAAGNRLTTSGRTFSDHQVVIDGGTGEVDPVAGTATVRWKGSFTVLYYSGMTFFYVADPVLSITKDRAQLLGTVSGYATDMDDMTKWVKVAGQQVVLADLPTAGLVLPGEGGFSITPAYRGVAYNAPGDGVSQVRSGDDWGAFPASFLAAMQRLGSAAYWYSSGGSADAHKVALPLTVSYSASEPVKPPVKPTPTGSADDPDDDPTQSVAPTPPTSTPTPTTPAQPAGPALPVQPAAAAPPAAAAVAAAPPTFDPRLPAIPVVTAQTAPAAARATSSGHPWEWWTGSLLLLGAAAISTVSTLSSRVKGQS</sequence>
<dbReference type="OrthoDB" id="7210788at2"/>
<organism evidence="3 4">
    <name type="scientific">Nocardioides lianchengensis</name>
    <dbReference type="NCBI Taxonomy" id="1045774"/>
    <lineage>
        <taxon>Bacteria</taxon>
        <taxon>Bacillati</taxon>
        <taxon>Actinomycetota</taxon>
        <taxon>Actinomycetes</taxon>
        <taxon>Propionibacteriales</taxon>
        <taxon>Nocardioidaceae</taxon>
        <taxon>Nocardioides</taxon>
    </lineage>
</organism>
<proteinExistence type="predicted"/>
<name>A0A1G6J1T6_9ACTN</name>
<feature type="region of interest" description="Disordered" evidence="1">
    <location>
        <begin position="354"/>
        <end position="407"/>
    </location>
</feature>